<evidence type="ECO:0000256" key="1">
    <source>
        <dbReference type="ARBA" id="ARBA00006750"/>
    </source>
</evidence>
<dbReference type="InterPro" id="IPR046342">
    <property type="entry name" value="CBS_dom_sf"/>
</dbReference>
<proteinExistence type="inferred from homology"/>
<reference evidence="7 8" key="1">
    <citation type="submission" date="2023-08" db="EMBL/GenBank/DDBJ databases">
        <title>Black Yeasts Isolated from many extreme environments.</title>
        <authorList>
            <person name="Coleine C."/>
            <person name="Stajich J.E."/>
            <person name="Selbmann L."/>
        </authorList>
    </citation>
    <scope>NUCLEOTIDE SEQUENCE [LARGE SCALE GENOMIC DNA]</scope>
    <source>
        <strain evidence="7 8">CCFEE 5910</strain>
    </source>
</reference>
<dbReference type="GO" id="GO:0005737">
    <property type="term" value="C:cytoplasm"/>
    <property type="evidence" value="ECO:0007669"/>
    <property type="project" value="TreeGrafter"/>
</dbReference>
<evidence type="ECO:0000313" key="7">
    <source>
        <dbReference type="EMBL" id="KAK5085703.1"/>
    </source>
</evidence>
<dbReference type="GO" id="GO:0019901">
    <property type="term" value="F:protein kinase binding"/>
    <property type="evidence" value="ECO:0007669"/>
    <property type="project" value="TreeGrafter"/>
</dbReference>
<feature type="region of interest" description="Disordered" evidence="5">
    <location>
        <begin position="1"/>
        <end position="50"/>
    </location>
</feature>
<dbReference type="GO" id="GO:0005634">
    <property type="term" value="C:nucleus"/>
    <property type="evidence" value="ECO:0007669"/>
    <property type="project" value="TreeGrafter"/>
</dbReference>
<evidence type="ECO:0000256" key="3">
    <source>
        <dbReference type="ARBA" id="ARBA00023122"/>
    </source>
</evidence>
<accession>A0AAN7SZ87</accession>
<sequence>MSTEKKSSGVDAGARDNTPPINSTQPSHHEHFAQRESTAEPSYVRPSDLLRPRQSVKHDRLIDKDERSGLKAIRDFLRHRNCYEVLPLSFRLIELDVGLTVKESLSILVQCGIVSAPLWDSQTSTYAGLLTVNDYLNVIRYYNLHTDQLKNVDNLLLSDLKEVEHVLQVKSPETISTSPEAILYDALRKQLISRARRIPLVSYDSESARTMVVSVITQYRILKFIAMNVDETDKLHVLLNVFEAVDVIELLKGGDYSNLNWSVGKALAQRPKSHPGVYTCSLQDGLDTIFETIKKSRVHRLTVVDEHSVLVGCISLSDILQFLLVDGPED</sequence>
<dbReference type="Proteomes" id="UP001309876">
    <property type="component" value="Unassembled WGS sequence"/>
</dbReference>
<comment type="caution">
    <text evidence="7">The sequence shown here is derived from an EMBL/GenBank/DDBJ whole genome shotgun (WGS) entry which is preliminary data.</text>
</comment>
<keyword evidence="3 4" id="KW-0129">CBS domain</keyword>
<dbReference type="GO" id="GO:0031588">
    <property type="term" value="C:nucleotide-activated protein kinase complex"/>
    <property type="evidence" value="ECO:0007669"/>
    <property type="project" value="TreeGrafter"/>
</dbReference>
<dbReference type="GO" id="GO:0019887">
    <property type="term" value="F:protein kinase regulator activity"/>
    <property type="evidence" value="ECO:0007669"/>
    <property type="project" value="TreeGrafter"/>
</dbReference>
<dbReference type="PANTHER" id="PTHR13780">
    <property type="entry name" value="AMP-ACTIVATED PROTEIN KINASE, GAMMA REGULATORY SUBUNIT"/>
    <property type="match status" value="1"/>
</dbReference>
<gene>
    <name evidence="7" type="primary">SNF4</name>
    <name evidence="7" type="ORF">LTR05_004991</name>
</gene>
<evidence type="ECO:0000313" key="8">
    <source>
        <dbReference type="Proteomes" id="UP001309876"/>
    </source>
</evidence>
<feature type="compositionally biased region" description="Basic and acidic residues" evidence="5">
    <location>
        <begin position="27"/>
        <end position="38"/>
    </location>
</feature>
<evidence type="ECO:0000256" key="2">
    <source>
        <dbReference type="ARBA" id="ARBA00022737"/>
    </source>
</evidence>
<dbReference type="Pfam" id="PF00571">
    <property type="entry name" value="CBS"/>
    <property type="match status" value="1"/>
</dbReference>
<evidence type="ECO:0000259" key="6">
    <source>
        <dbReference type="PROSITE" id="PS51371"/>
    </source>
</evidence>
<keyword evidence="8" id="KW-1185">Reference proteome</keyword>
<dbReference type="PROSITE" id="PS51371">
    <property type="entry name" value="CBS"/>
    <property type="match status" value="1"/>
</dbReference>
<name>A0AAN7SZ87_9EURO</name>
<feature type="domain" description="CBS" evidence="6">
    <location>
        <begin position="273"/>
        <end position="330"/>
    </location>
</feature>
<comment type="similarity">
    <text evidence="1">Belongs to the 5'-AMP-activated protein kinase gamma subunit family.</text>
</comment>
<dbReference type="Gene3D" id="3.10.580.10">
    <property type="entry name" value="CBS-domain"/>
    <property type="match status" value="2"/>
</dbReference>
<dbReference type="InterPro" id="IPR050511">
    <property type="entry name" value="AMPK_gamma/SDS23_families"/>
</dbReference>
<dbReference type="InterPro" id="IPR000644">
    <property type="entry name" value="CBS_dom"/>
</dbReference>
<protein>
    <submittedName>
        <fullName evidence="7">AMP-activated serine/threonine-protein kinase regulatory subunit</fullName>
    </submittedName>
</protein>
<dbReference type="AlphaFoldDB" id="A0AAN7SZ87"/>
<dbReference type="SUPFAM" id="SSF54631">
    <property type="entry name" value="CBS-domain pair"/>
    <property type="match status" value="2"/>
</dbReference>
<keyword evidence="2" id="KW-0677">Repeat</keyword>
<dbReference type="EMBL" id="JAVRRJ010000004">
    <property type="protein sequence ID" value="KAK5085703.1"/>
    <property type="molecule type" value="Genomic_DNA"/>
</dbReference>
<organism evidence="7 8">
    <name type="scientific">Lithohypha guttulata</name>
    <dbReference type="NCBI Taxonomy" id="1690604"/>
    <lineage>
        <taxon>Eukaryota</taxon>
        <taxon>Fungi</taxon>
        <taxon>Dikarya</taxon>
        <taxon>Ascomycota</taxon>
        <taxon>Pezizomycotina</taxon>
        <taxon>Eurotiomycetes</taxon>
        <taxon>Chaetothyriomycetidae</taxon>
        <taxon>Chaetothyriales</taxon>
        <taxon>Trichomeriaceae</taxon>
        <taxon>Lithohypha</taxon>
    </lineage>
</organism>
<dbReference type="GO" id="GO:0016208">
    <property type="term" value="F:AMP binding"/>
    <property type="evidence" value="ECO:0007669"/>
    <property type="project" value="TreeGrafter"/>
</dbReference>
<dbReference type="SMART" id="SM00116">
    <property type="entry name" value="CBS"/>
    <property type="match status" value="3"/>
</dbReference>
<dbReference type="PANTHER" id="PTHR13780:SF35">
    <property type="entry name" value="LD22662P"/>
    <property type="match status" value="1"/>
</dbReference>
<evidence type="ECO:0000256" key="5">
    <source>
        <dbReference type="SAM" id="MobiDB-lite"/>
    </source>
</evidence>
<evidence type="ECO:0000256" key="4">
    <source>
        <dbReference type="PROSITE-ProRule" id="PRU00703"/>
    </source>
</evidence>